<sequence length="109" mass="12155">MEVAFSTPKIRTLCEDPRRAVKDLGDEVADQLQHRLADLESAYKIDDLFVGGPTVIDNGGRGRLQVHIANGTYLFAEVNHPKVPRMKSGDIDWEKVSSLKILTIGEKHD</sequence>
<dbReference type="Proteomes" id="UP001207930">
    <property type="component" value="Unassembled WGS sequence"/>
</dbReference>
<name>A0ABT3FV88_9BACT</name>
<dbReference type="EMBL" id="JAPDDS010000018">
    <property type="protein sequence ID" value="MCW1887516.1"/>
    <property type="molecule type" value="Genomic_DNA"/>
</dbReference>
<proteinExistence type="predicted"/>
<dbReference type="RefSeq" id="WP_264503471.1">
    <property type="nucleotide sequence ID" value="NZ_JAPDDS010000018.1"/>
</dbReference>
<evidence type="ECO:0000313" key="1">
    <source>
        <dbReference type="EMBL" id="MCW1887516.1"/>
    </source>
</evidence>
<keyword evidence="2" id="KW-1185">Reference proteome</keyword>
<organism evidence="1 2">
    <name type="scientific">Luteolibacter flavescens</name>
    <dbReference type="NCBI Taxonomy" id="1859460"/>
    <lineage>
        <taxon>Bacteria</taxon>
        <taxon>Pseudomonadati</taxon>
        <taxon>Verrucomicrobiota</taxon>
        <taxon>Verrucomicrobiia</taxon>
        <taxon>Verrucomicrobiales</taxon>
        <taxon>Verrucomicrobiaceae</taxon>
        <taxon>Luteolibacter</taxon>
    </lineage>
</organism>
<evidence type="ECO:0008006" key="3">
    <source>
        <dbReference type="Google" id="ProtNLM"/>
    </source>
</evidence>
<comment type="caution">
    <text evidence="1">The sequence shown here is derived from an EMBL/GenBank/DDBJ whole genome shotgun (WGS) entry which is preliminary data.</text>
</comment>
<gene>
    <name evidence="1" type="ORF">OKA04_22460</name>
</gene>
<reference evidence="1 2" key="1">
    <citation type="submission" date="2022-10" db="EMBL/GenBank/DDBJ databases">
        <title>Luteolibacter flavescens strain MCCC 1K03193, whole genome shotgun sequencing project.</title>
        <authorList>
            <person name="Zhao G."/>
            <person name="Shen L."/>
        </authorList>
    </citation>
    <scope>NUCLEOTIDE SEQUENCE [LARGE SCALE GENOMIC DNA]</scope>
    <source>
        <strain evidence="1 2">MCCC 1K03193</strain>
    </source>
</reference>
<protein>
    <recommendedName>
        <fullName evidence="3">Killer suppression protein HigA</fullName>
    </recommendedName>
</protein>
<accession>A0ABT3FV88</accession>
<evidence type="ECO:0000313" key="2">
    <source>
        <dbReference type="Proteomes" id="UP001207930"/>
    </source>
</evidence>